<dbReference type="Proteomes" id="UP000255505">
    <property type="component" value="Chromosome I"/>
</dbReference>
<reference evidence="2 3" key="1">
    <citation type="submission" date="2018-01" db="EMBL/GenBank/DDBJ databases">
        <authorList>
            <person name="Gaut B.S."/>
            <person name="Morton B.R."/>
            <person name="Clegg M.T."/>
            <person name="Duvall M.R."/>
        </authorList>
    </citation>
    <scope>NUCLEOTIDE SEQUENCE [LARGE SCALE GENOMIC DNA]</scope>
    <source>
        <strain evidence="2">Cupriavidus taiwanensis LMG 19425</strain>
    </source>
</reference>
<dbReference type="EMBL" id="LT991976">
    <property type="protein sequence ID" value="SPK73645.1"/>
    <property type="molecule type" value="Genomic_DNA"/>
</dbReference>
<evidence type="ECO:0000313" key="1">
    <source>
        <dbReference type="EMBL" id="SOY53592.1"/>
    </source>
</evidence>
<organism evidence="2 3">
    <name type="scientific">Cupriavidus taiwanensis</name>
    <dbReference type="NCBI Taxonomy" id="164546"/>
    <lineage>
        <taxon>Bacteria</taxon>
        <taxon>Pseudomonadati</taxon>
        <taxon>Pseudomonadota</taxon>
        <taxon>Betaproteobacteria</taxon>
        <taxon>Burkholderiales</taxon>
        <taxon>Burkholderiaceae</taxon>
        <taxon>Cupriavidus</taxon>
    </lineage>
</organism>
<sequence length="24" mass="2658">MHLIRSNGAITIYVHGPHDSRIVA</sequence>
<evidence type="ECO:0000313" key="3">
    <source>
        <dbReference type="Proteomes" id="UP000255505"/>
    </source>
</evidence>
<name>A0A375BUQ7_9BURK</name>
<protein>
    <submittedName>
        <fullName evidence="2">Uncharacterized protein</fullName>
    </submittedName>
</protein>
<reference evidence="1 4" key="2">
    <citation type="submission" date="2018-01" db="EMBL/GenBank/DDBJ databases">
        <authorList>
            <person name="Clerissi C."/>
        </authorList>
    </citation>
    <scope>NUCLEOTIDE SEQUENCE [LARGE SCALE GENOMIC DNA]</scope>
    <source>
        <strain evidence="1">Cupriavidus taiwanensis STM 3521</strain>
    </source>
</reference>
<dbReference type="AlphaFoldDB" id="A0A375BUQ7"/>
<dbReference type="Proteomes" id="UP000256297">
    <property type="component" value="Chromosome CBM2589_b"/>
</dbReference>
<accession>A0A375BUQ7</accession>
<gene>
    <name evidence="1" type="ORF">CBM2589_B30065</name>
    <name evidence="2" type="ORF">CT19425_110182</name>
</gene>
<evidence type="ECO:0000313" key="4">
    <source>
        <dbReference type="Proteomes" id="UP000256297"/>
    </source>
</evidence>
<evidence type="ECO:0000313" key="2">
    <source>
        <dbReference type="EMBL" id="SPK73645.1"/>
    </source>
</evidence>
<proteinExistence type="predicted"/>
<dbReference type="EMBL" id="OFSP01000023">
    <property type="protein sequence ID" value="SOY53592.1"/>
    <property type="molecule type" value="Genomic_DNA"/>
</dbReference>